<name>A0A1D7UCR5_9HYPH</name>
<dbReference type="PANTHER" id="PTHR13696:SF96">
    <property type="entry name" value="COBQ_COBB_MIND_PARA NUCLEOTIDE BINDING DOMAIN-CONTAINING PROTEIN"/>
    <property type="match status" value="1"/>
</dbReference>
<evidence type="ECO:0000259" key="1">
    <source>
        <dbReference type="Pfam" id="PF01656"/>
    </source>
</evidence>
<accession>A0A1D7UCR5</accession>
<dbReference type="PIRSF" id="PIRSF009320">
    <property type="entry name" value="Nuc_binding_HP_1000"/>
    <property type="match status" value="1"/>
</dbReference>
<dbReference type="KEGG" id="bvv:BHK69_30170"/>
<evidence type="ECO:0000313" key="2">
    <source>
        <dbReference type="EMBL" id="AOO85166.1"/>
    </source>
</evidence>
<geneLocation type="plasmid" evidence="2 3">
    <name>unnamed1</name>
</geneLocation>
<feature type="domain" description="CobQ/CobB/MinD/ParA nucleotide binding" evidence="1">
    <location>
        <begin position="6"/>
        <end position="157"/>
    </location>
</feature>
<protein>
    <submittedName>
        <fullName evidence="2">Chromosome partitioning protein</fullName>
    </submittedName>
</protein>
<dbReference type="InterPro" id="IPR050678">
    <property type="entry name" value="DNA_Partitioning_ATPase"/>
</dbReference>
<dbReference type="EMBL" id="CP017148">
    <property type="protein sequence ID" value="AOO85166.1"/>
    <property type="molecule type" value="Genomic_DNA"/>
</dbReference>
<organism evidence="2 3">
    <name type="scientific">Bosea vaviloviae</name>
    <dbReference type="NCBI Taxonomy" id="1526658"/>
    <lineage>
        <taxon>Bacteria</taxon>
        <taxon>Pseudomonadati</taxon>
        <taxon>Pseudomonadota</taxon>
        <taxon>Alphaproteobacteria</taxon>
        <taxon>Hyphomicrobiales</taxon>
        <taxon>Boseaceae</taxon>
        <taxon>Bosea</taxon>
    </lineage>
</organism>
<dbReference type="SUPFAM" id="SSF52540">
    <property type="entry name" value="P-loop containing nucleoside triphosphate hydrolases"/>
    <property type="match status" value="1"/>
</dbReference>
<gene>
    <name evidence="2" type="ORF">BHK69_30170</name>
</gene>
<keyword evidence="2" id="KW-0614">Plasmid</keyword>
<dbReference type="AlphaFoldDB" id="A0A1D7UCR5"/>
<dbReference type="PANTHER" id="PTHR13696">
    <property type="entry name" value="P-LOOP CONTAINING NUCLEOSIDE TRIPHOSPHATE HYDROLASE"/>
    <property type="match status" value="1"/>
</dbReference>
<dbReference type="InterPro" id="IPR027417">
    <property type="entry name" value="P-loop_NTPase"/>
</dbReference>
<keyword evidence="3" id="KW-1185">Reference proteome</keyword>
<sequence length="228" mass="24977">MASIFAVATPKGGSGKTTMSILLAGELAQQGYAIGLIDADPQGSAYQWHASSKARGHDPTGIDIVHATTEAAVLKRLNELDERDAVIIDTPGFADTRITETAFRADLVILPCKVSMFDASQIVRTVGFMKKRAAEMGVSEPVYRVVINEYDSLDRNTVPIREVLGYFDGEGVKLCQNALYRRVTYRTMTNGHGTLYQMNDKDEAVRKARYNADQVVRELLAASQEGIS</sequence>
<dbReference type="Gene3D" id="3.40.50.300">
    <property type="entry name" value="P-loop containing nucleotide triphosphate hydrolases"/>
    <property type="match status" value="1"/>
</dbReference>
<evidence type="ECO:0000313" key="3">
    <source>
        <dbReference type="Proteomes" id="UP000094969"/>
    </source>
</evidence>
<dbReference type="CDD" id="cd02042">
    <property type="entry name" value="ParAB_family"/>
    <property type="match status" value="1"/>
</dbReference>
<reference evidence="2 3" key="1">
    <citation type="journal article" date="2015" name="Antonie Van Leeuwenhoek">
        <title>Bosea vaviloviae sp. nov., a new species of slow-growing rhizobia isolated from nodules of the relict species Vavilovia formosa (Stev.) Fed.</title>
        <authorList>
            <person name="Safronova V.I."/>
            <person name="Kuznetsova I.G."/>
            <person name="Sazanova A.L."/>
            <person name="Kimeklis A.K."/>
            <person name="Belimov A.A."/>
            <person name="Andronov E.E."/>
            <person name="Pinaev A.G."/>
            <person name="Chizhevskaya E.P."/>
            <person name="Pukhaev A.R."/>
            <person name="Popov K.P."/>
            <person name="Willems A."/>
            <person name="Tikhonovich I.A."/>
        </authorList>
    </citation>
    <scope>NUCLEOTIDE SEQUENCE [LARGE SCALE GENOMIC DNA]</scope>
    <source>
        <strain evidence="2 3">Vaf18</strain>
        <plasmid evidence="2">unnamed1</plasmid>
    </source>
</reference>
<dbReference type="InterPro" id="IPR002586">
    <property type="entry name" value="CobQ/CobB/MinD/ParA_Nub-bd_dom"/>
</dbReference>
<dbReference type="Pfam" id="PF01656">
    <property type="entry name" value="CbiA"/>
    <property type="match status" value="1"/>
</dbReference>
<dbReference type="Proteomes" id="UP000094969">
    <property type="component" value="Plasmid unnamed1"/>
</dbReference>
<proteinExistence type="predicted"/>